<name>A0ABV3A0P8_9ACTN</name>
<dbReference type="Proteomes" id="UP001551011">
    <property type="component" value="Unassembled WGS sequence"/>
</dbReference>
<dbReference type="EMBL" id="JBFAEG010000001">
    <property type="protein sequence ID" value="MEU5705509.1"/>
    <property type="molecule type" value="Genomic_DNA"/>
</dbReference>
<sequence>MLAEGALVAGSEDALGHGDARVTGGTLRVPEELRVRGAWVQDAGTLEVTVRAGGKAPLTVGHRAVLGGPAVLALRLDAERPPAAGSTLPVVAAPRPAGRFERIEVNSDRLRAVPVYTAEGLSVRLVRR</sequence>
<accession>A0ABV3A0P8</accession>
<dbReference type="RefSeq" id="WP_031024468.1">
    <property type="nucleotide sequence ID" value="NZ_JBFAEG010000001.1"/>
</dbReference>
<comment type="caution">
    <text evidence="1">The sequence shown here is derived from an EMBL/GenBank/DDBJ whole genome shotgun (WGS) entry which is preliminary data.</text>
</comment>
<evidence type="ECO:0000313" key="1">
    <source>
        <dbReference type="EMBL" id="MEU5705509.1"/>
    </source>
</evidence>
<reference evidence="1 2" key="1">
    <citation type="submission" date="2024-06" db="EMBL/GenBank/DDBJ databases">
        <title>The Natural Products Discovery Center: Release of the First 8490 Sequenced Strains for Exploring Actinobacteria Biosynthetic Diversity.</title>
        <authorList>
            <person name="Kalkreuter E."/>
            <person name="Kautsar S.A."/>
            <person name="Yang D."/>
            <person name="Bader C.D."/>
            <person name="Teijaro C.N."/>
            <person name="Fluegel L."/>
            <person name="Davis C.M."/>
            <person name="Simpson J.R."/>
            <person name="Lauterbach L."/>
            <person name="Steele A.D."/>
            <person name="Gui C."/>
            <person name="Meng S."/>
            <person name="Li G."/>
            <person name="Viehrig K."/>
            <person name="Ye F."/>
            <person name="Su P."/>
            <person name="Kiefer A.F."/>
            <person name="Nichols A."/>
            <person name="Cepeda A.J."/>
            <person name="Yan W."/>
            <person name="Fan B."/>
            <person name="Jiang Y."/>
            <person name="Adhikari A."/>
            <person name="Zheng C.-J."/>
            <person name="Schuster L."/>
            <person name="Cowan T.M."/>
            <person name="Smanski M.J."/>
            <person name="Chevrette M.G."/>
            <person name="De Carvalho L.P.S."/>
            <person name="Shen B."/>
        </authorList>
    </citation>
    <scope>NUCLEOTIDE SEQUENCE [LARGE SCALE GENOMIC DNA]</scope>
    <source>
        <strain evidence="1 2">NPDC020594</strain>
    </source>
</reference>
<gene>
    <name evidence="1" type="ORF">AB0H04_01230</name>
</gene>
<protein>
    <submittedName>
        <fullName evidence="1">Uncharacterized protein</fullName>
    </submittedName>
</protein>
<keyword evidence="2" id="KW-1185">Reference proteome</keyword>
<evidence type="ECO:0000313" key="2">
    <source>
        <dbReference type="Proteomes" id="UP001551011"/>
    </source>
</evidence>
<organism evidence="1 2">
    <name type="scientific">Streptomyces flaveolus</name>
    <dbReference type="NCBI Taxonomy" id="67297"/>
    <lineage>
        <taxon>Bacteria</taxon>
        <taxon>Bacillati</taxon>
        <taxon>Actinomycetota</taxon>
        <taxon>Actinomycetes</taxon>
        <taxon>Kitasatosporales</taxon>
        <taxon>Streptomycetaceae</taxon>
        <taxon>Streptomyces</taxon>
    </lineage>
</organism>
<proteinExistence type="predicted"/>